<gene>
    <name evidence="1" type="ORF">S12H4_02486</name>
</gene>
<dbReference type="AlphaFoldDB" id="X1QE80"/>
<evidence type="ECO:0000313" key="1">
    <source>
        <dbReference type="EMBL" id="GAI66802.1"/>
    </source>
</evidence>
<dbReference type="EMBL" id="BARW01000614">
    <property type="protein sequence ID" value="GAI66802.1"/>
    <property type="molecule type" value="Genomic_DNA"/>
</dbReference>
<protein>
    <submittedName>
        <fullName evidence="1">Uncharacterized protein</fullName>
    </submittedName>
</protein>
<sequence length="100" mass="10773">MASGHADYSIKAFTSAVSKEQIKIIAGPVEATNSFAQEVKSILIYNDGVNPCHVEFDDTATLNHIPLPAKSWLIVDLNLTDVHTICAVGHAATLYCIGLY</sequence>
<proteinExistence type="predicted"/>
<accession>X1QE80</accession>
<reference evidence="1" key="1">
    <citation type="journal article" date="2014" name="Front. Microbiol.">
        <title>High frequency of phylogenetically diverse reductive dehalogenase-homologous genes in deep subseafloor sedimentary metagenomes.</title>
        <authorList>
            <person name="Kawai M."/>
            <person name="Futagami T."/>
            <person name="Toyoda A."/>
            <person name="Takaki Y."/>
            <person name="Nishi S."/>
            <person name="Hori S."/>
            <person name="Arai W."/>
            <person name="Tsubouchi T."/>
            <person name="Morono Y."/>
            <person name="Uchiyama I."/>
            <person name="Ito T."/>
            <person name="Fujiyama A."/>
            <person name="Inagaki F."/>
            <person name="Takami H."/>
        </authorList>
    </citation>
    <scope>NUCLEOTIDE SEQUENCE</scope>
    <source>
        <strain evidence="1">Expedition CK06-06</strain>
    </source>
</reference>
<comment type="caution">
    <text evidence="1">The sequence shown here is derived from an EMBL/GenBank/DDBJ whole genome shotgun (WGS) entry which is preliminary data.</text>
</comment>
<name>X1QE80_9ZZZZ</name>
<organism evidence="1">
    <name type="scientific">marine sediment metagenome</name>
    <dbReference type="NCBI Taxonomy" id="412755"/>
    <lineage>
        <taxon>unclassified sequences</taxon>
        <taxon>metagenomes</taxon>
        <taxon>ecological metagenomes</taxon>
    </lineage>
</organism>